<reference evidence="7" key="1">
    <citation type="submission" date="2020-12" db="EMBL/GenBank/DDBJ databases">
        <title>Bacterial taxonomy.</title>
        <authorList>
            <person name="Pan X."/>
        </authorList>
    </citation>
    <scope>NUCLEOTIDE SEQUENCE</scope>
    <source>
        <strain evidence="7">M0105</strain>
    </source>
</reference>
<evidence type="ECO:0000256" key="5">
    <source>
        <dbReference type="ARBA" id="ARBA00023002"/>
    </source>
</evidence>
<evidence type="ECO:0000256" key="3">
    <source>
        <dbReference type="ARBA" id="ARBA00022643"/>
    </source>
</evidence>
<protein>
    <submittedName>
        <fullName evidence="7">NADH:flavin oxidoreductase/NADH oxidase</fullName>
    </submittedName>
</protein>
<proteinExistence type="predicted"/>
<gene>
    <name evidence="7" type="ORF">H0I76_18695</name>
</gene>
<evidence type="ECO:0000259" key="6">
    <source>
        <dbReference type="Pfam" id="PF00724"/>
    </source>
</evidence>
<evidence type="ECO:0000256" key="4">
    <source>
        <dbReference type="ARBA" id="ARBA00022857"/>
    </source>
</evidence>
<sequence>MPSHLFTPIALGDLELPNRIVVSPMCQYSAEDGRMTDWHLMHLGQFAVSGFGLVVVEATGVEPEGRISPGCVGLWSDETEAAMARIVDFFRARGSARLGIQLGHAGRKASANVPWMGGGALAPGDGAWQAIAPSAIPFGPGWPAPEAMNGQALARVRAGFVQAAERAARLGFDVVELHAAHGYLLHSFLSPLSNARDDAYGGSLENRMRFPLEIFDAVRAVWPAGKPLGMRISATDWVEGGWDLEGSIALAAALKARGCDFIDVSSGGLSPAQKIDAVHGYQTRFAAEIRRATGLATIAVGRISDPVQAETILATGQADMVALARGALHDPRWPWHAAERLGDTASYPPQYLRARI</sequence>
<name>A0A8J7MAE8_9RHOB</name>
<dbReference type="GO" id="GO:0003959">
    <property type="term" value="F:NADPH dehydrogenase activity"/>
    <property type="evidence" value="ECO:0007669"/>
    <property type="project" value="InterPro"/>
</dbReference>
<keyword evidence="3" id="KW-0288">FMN</keyword>
<dbReference type="AlphaFoldDB" id="A0A8J7MAE8"/>
<feature type="domain" description="NADH:flavin oxidoreductase/NADH oxidase N-terminal" evidence="6">
    <location>
        <begin position="5"/>
        <end position="341"/>
    </location>
</feature>
<keyword evidence="2" id="KW-0285">Flavoprotein</keyword>
<accession>A0A8J7MAE8</accession>
<dbReference type="SUPFAM" id="SSF51395">
    <property type="entry name" value="FMN-linked oxidoreductases"/>
    <property type="match status" value="1"/>
</dbReference>
<evidence type="ECO:0000256" key="1">
    <source>
        <dbReference type="ARBA" id="ARBA00001917"/>
    </source>
</evidence>
<dbReference type="PANTHER" id="PTHR43303:SF4">
    <property type="entry name" value="NADPH DEHYDROGENASE C23G7.10C-RELATED"/>
    <property type="match status" value="1"/>
</dbReference>
<keyword evidence="8" id="KW-1185">Reference proteome</keyword>
<evidence type="ECO:0000256" key="2">
    <source>
        <dbReference type="ARBA" id="ARBA00022630"/>
    </source>
</evidence>
<dbReference type="PANTHER" id="PTHR43303">
    <property type="entry name" value="NADPH DEHYDROGENASE C23G7.10C-RELATED"/>
    <property type="match status" value="1"/>
</dbReference>
<keyword evidence="5" id="KW-0560">Oxidoreductase</keyword>
<evidence type="ECO:0000313" key="7">
    <source>
        <dbReference type="EMBL" id="MBK0401230.1"/>
    </source>
</evidence>
<dbReference type="InterPro" id="IPR044152">
    <property type="entry name" value="YqjM-like"/>
</dbReference>
<comment type="caution">
    <text evidence="7">The sequence shown here is derived from an EMBL/GenBank/DDBJ whole genome shotgun (WGS) entry which is preliminary data.</text>
</comment>
<dbReference type="Proteomes" id="UP000655420">
    <property type="component" value="Unassembled WGS sequence"/>
</dbReference>
<dbReference type="GO" id="GO:0010181">
    <property type="term" value="F:FMN binding"/>
    <property type="evidence" value="ECO:0007669"/>
    <property type="project" value="InterPro"/>
</dbReference>
<dbReference type="Pfam" id="PF00724">
    <property type="entry name" value="Oxidored_FMN"/>
    <property type="match status" value="1"/>
</dbReference>
<evidence type="ECO:0000313" key="8">
    <source>
        <dbReference type="Proteomes" id="UP000655420"/>
    </source>
</evidence>
<dbReference type="RefSeq" id="WP_200613557.1">
    <property type="nucleotide sequence ID" value="NZ_JAEHHL010000016.1"/>
</dbReference>
<dbReference type="Gene3D" id="3.20.20.70">
    <property type="entry name" value="Aldolase class I"/>
    <property type="match status" value="1"/>
</dbReference>
<comment type="cofactor">
    <cofactor evidence="1">
        <name>FMN</name>
        <dbReference type="ChEBI" id="CHEBI:58210"/>
    </cofactor>
</comment>
<organism evidence="7 8">
    <name type="scientific">Thermohalobaculum xanthum</name>
    <dbReference type="NCBI Taxonomy" id="2753746"/>
    <lineage>
        <taxon>Bacteria</taxon>
        <taxon>Pseudomonadati</taxon>
        <taxon>Pseudomonadota</taxon>
        <taxon>Alphaproteobacteria</taxon>
        <taxon>Rhodobacterales</taxon>
        <taxon>Paracoccaceae</taxon>
        <taxon>Thermohalobaculum</taxon>
    </lineage>
</organism>
<dbReference type="InterPro" id="IPR013785">
    <property type="entry name" value="Aldolase_TIM"/>
</dbReference>
<dbReference type="EMBL" id="JAEHHL010000016">
    <property type="protein sequence ID" value="MBK0401230.1"/>
    <property type="molecule type" value="Genomic_DNA"/>
</dbReference>
<dbReference type="InterPro" id="IPR001155">
    <property type="entry name" value="OxRdtase_FMN_N"/>
</dbReference>
<dbReference type="CDD" id="cd02932">
    <property type="entry name" value="OYE_YqiM_FMN"/>
    <property type="match status" value="1"/>
</dbReference>
<dbReference type="GO" id="GO:0050661">
    <property type="term" value="F:NADP binding"/>
    <property type="evidence" value="ECO:0007669"/>
    <property type="project" value="InterPro"/>
</dbReference>
<keyword evidence="4" id="KW-0521">NADP</keyword>